<gene>
    <name evidence="1" type="ORF">JOF59_005161</name>
</gene>
<sequence length="157" mass="17329">MTTAHHLRLIDGMRARAFPPERTSSVSGVSGPGYHTAFLHTEDLRDDRDGAGCRDGTDRGDEAEHVGHRAQRLAECDALLALLTLRWGEPQAISLWSAQERMSAGEVMPEPWAEVVASCEDVRMWRTEGRWVVLTLHAEEEGPGCEMSVLVTVVDPP</sequence>
<proteinExistence type="predicted"/>
<comment type="caution">
    <text evidence="1">The sequence shown here is derived from an EMBL/GenBank/DDBJ whole genome shotgun (WGS) entry which is preliminary data.</text>
</comment>
<name>A0ABS4VFR3_9ACTN</name>
<reference evidence="1 2" key="1">
    <citation type="submission" date="2021-03" db="EMBL/GenBank/DDBJ databases">
        <title>Sequencing the genomes of 1000 actinobacteria strains.</title>
        <authorList>
            <person name="Klenk H.-P."/>
        </authorList>
    </citation>
    <scope>NUCLEOTIDE SEQUENCE [LARGE SCALE GENOMIC DNA]</scope>
    <source>
        <strain evidence="1 2">DSM 40843</strain>
    </source>
</reference>
<evidence type="ECO:0000313" key="2">
    <source>
        <dbReference type="Proteomes" id="UP001519311"/>
    </source>
</evidence>
<keyword evidence="2" id="KW-1185">Reference proteome</keyword>
<evidence type="ECO:0000313" key="1">
    <source>
        <dbReference type="EMBL" id="MBP2362761.1"/>
    </source>
</evidence>
<dbReference type="RefSeq" id="WP_209470962.1">
    <property type="nucleotide sequence ID" value="NZ_BMWJ01000005.1"/>
</dbReference>
<organism evidence="1 2">
    <name type="scientific">Streptomyces clavifer</name>
    <dbReference type="NCBI Taxonomy" id="68188"/>
    <lineage>
        <taxon>Bacteria</taxon>
        <taxon>Bacillati</taxon>
        <taxon>Actinomycetota</taxon>
        <taxon>Actinomycetes</taxon>
        <taxon>Kitasatosporales</taxon>
        <taxon>Streptomycetaceae</taxon>
        <taxon>Streptomyces</taxon>
    </lineage>
</organism>
<protein>
    <submittedName>
        <fullName evidence="1">Uncharacterized protein</fullName>
    </submittedName>
</protein>
<accession>A0ABS4VFR3</accession>
<dbReference type="EMBL" id="JAGINS010000001">
    <property type="protein sequence ID" value="MBP2362761.1"/>
    <property type="molecule type" value="Genomic_DNA"/>
</dbReference>
<dbReference type="Proteomes" id="UP001519311">
    <property type="component" value="Unassembled WGS sequence"/>
</dbReference>